<name>A0A7R9FTN9_9CRUS</name>
<gene>
    <name evidence="1" type="ORF">DSTB1V02_LOCUS14564</name>
</gene>
<accession>A0A7R9FTN9</accession>
<sequence>MNPPPTYLRDYGELVIALEQGYHVSAIFNGRLCTNDFEGDDPVVVVPMDPWSRGVATDGSFDFVTFDHYVMARERRT</sequence>
<evidence type="ECO:0000313" key="1">
    <source>
        <dbReference type="EMBL" id="CAD7254818.1"/>
    </source>
</evidence>
<evidence type="ECO:0000313" key="2">
    <source>
        <dbReference type="Proteomes" id="UP000677054"/>
    </source>
</evidence>
<organism evidence="1">
    <name type="scientific">Darwinula stevensoni</name>
    <dbReference type="NCBI Taxonomy" id="69355"/>
    <lineage>
        <taxon>Eukaryota</taxon>
        <taxon>Metazoa</taxon>
        <taxon>Ecdysozoa</taxon>
        <taxon>Arthropoda</taxon>
        <taxon>Crustacea</taxon>
        <taxon>Oligostraca</taxon>
        <taxon>Ostracoda</taxon>
        <taxon>Podocopa</taxon>
        <taxon>Podocopida</taxon>
        <taxon>Darwinulocopina</taxon>
        <taxon>Darwinuloidea</taxon>
        <taxon>Darwinulidae</taxon>
        <taxon>Darwinula</taxon>
    </lineage>
</organism>
<dbReference type="EMBL" id="CAJPEV010013027">
    <property type="protein sequence ID" value="CAG0906648.1"/>
    <property type="molecule type" value="Genomic_DNA"/>
</dbReference>
<dbReference type="Proteomes" id="UP000677054">
    <property type="component" value="Unassembled WGS sequence"/>
</dbReference>
<dbReference type="EMBL" id="LR912545">
    <property type="protein sequence ID" value="CAD7254818.1"/>
    <property type="molecule type" value="Genomic_DNA"/>
</dbReference>
<keyword evidence="2" id="KW-1185">Reference proteome</keyword>
<dbReference type="AlphaFoldDB" id="A0A7R9FTN9"/>
<feature type="non-terminal residue" evidence="1">
    <location>
        <position position="77"/>
    </location>
</feature>
<proteinExistence type="predicted"/>
<reference evidence="1" key="1">
    <citation type="submission" date="2020-11" db="EMBL/GenBank/DDBJ databases">
        <authorList>
            <person name="Tran Van P."/>
        </authorList>
    </citation>
    <scope>NUCLEOTIDE SEQUENCE</scope>
</reference>
<protein>
    <submittedName>
        <fullName evidence="1">Uncharacterized protein</fullName>
    </submittedName>
</protein>